<dbReference type="Proteomes" id="UP000186922">
    <property type="component" value="Unassembled WGS sequence"/>
</dbReference>
<name>A0A1D1VJ93_RAMVA</name>
<reference evidence="1 2" key="1">
    <citation type="journal article" date="2016" name="Nat. Commun.">
        <title>Extremotolerant tardigrade genome and improved radiotolerance of human cultured cells by tardigrade-unique protein.</title>
        <authorList>
            <person name="Hashimoto T."/>
            <person name="Horikawa D.D."/>
            <person name="Saito Y."/>
            <person name="Kuwahara H."/>
            <person name="Kozuka-Hata H."/>
            <person name="Shin-I T."/>
            <person name="Minakuchi Y."/>
            <person name="Ohishi K."/>
            <person name="Motoyama A."/>
            <person name="Aizu T."/>
            <person name="Enomoto A."/>
            <person name="Kondo K."/>
            <person name="Tanaka S."/>
            <person name="Hara Y."/>
            <person name="Koshikawa S."/>
            <person name="Sagara H."/>
            <person name="Miura T."/>
            <person name="Yokobori S."/>
            <person name="Miyagawa K."/>
            <person name="Suzuki Y."/>
            <person name="Kubo T."/>
            <person name="Oyama M."/>
            <person name="Kohara Y."/>
            <person name="Fujiyama A."/>
            <person name="Arakawa K."/>
            <person name="Katayama T."/>
            <person name="Toyoda A."/>
            <person name="Kunieda T."/>
        </authorList>
    </citation>
    <scope>NUCLEOTIDE SEQUENCE [LARGE SCALE GENOMIC DNA]</scope>
    <source>
        <strain evidence="1 2">YOKOZUNA-1</strain>
    </source>
</reference>
<evidence type="ECO:0000313" key="2">
    <source>
        <dbReference type="Proteomes" id="UP000186922"/>
    </source>
</evidence>
<organism evidence="1 2">
    <name type="scientific">Ramazzottius varieornatus</name>
    <name type="common">Water bear</name>
    <name type="synonym">Tardigrade</name>
    <dbReference type="NCBI Taxonomy" id="947166"/>
    <lineage>
        <taxon>Eukaryota</taxon>
        <taxon>Metazoa</taxon>
        <taxon>Ecdysozoa</taxon>
        <taxon>Tardigrada</taxon>
        <taxon>Eutardigrada</taxon>
        <taxon>Parachela</taxon>
        <taxon>Hypsibioidea</taxon>
        <taxon>Ramazzottiidae</taxon>
        <taxon>Ramazzottius</taxon>
    </lineage>
</organism>
<accession>A0A1D1VJ93</accession>
<protein>
    <submittedName>
        <fullName evidence="1">Uncharacterized protein</fullName>
    </submittedName>
</protein>
<keyword evidence="2" id="KW-1185">Reference proteome</keyword>
<sequence length="105" mass="11970">MGDRGGRRREARDHRNDVRMKRSSEWMDDYGSLISRTANLPPPSKKVLSDTGRVHSRFRFSFERPAVDKRTLRCNTGVGRKRPIDAVSAPETLCILWQSGSNTIP</sequence>
<dbReference type="AlphaFoldDB" id="A0A1D1VJ93"/>
<proteinExistence type="predicted"/>
<evidence type="ECO:0000313" key="1">
    <source>
        <dbReference type="EMBL" id="GAV01670.1"/>
    </source>
</evidence>
<gene>
    <name evidence="1" type="primary">RvY_12346</name>
    <name evidence="1" type="synonym">RvY_12346.3</name>
    <name evidence="1" type="ORF">RvY_12346-3</name>
</gene>
<dbReference type="EMBL" id="BDGG01000007">
    <property type="protein sequence ID" value="GAV01670.1"/>
    <property type="molecule type" value="Genomic_DNA"/>
</dbReference>
<comment type="caution">
    <text evidence="1">The sequence shown here is derived from an EMBL/GenBank/DDBJ whole genome shotgun (WGS) entry which is preliminary data.</text>
</comment>